<evidence type="ECO:0000256" key="1">
    <source>
        <dbReference type="SAM" id="MobiDB-lite"/>
    </source>
</evidence>
<protein>
    <recommendedName>
        <fullName evidence="4">RING-type domain-containing protein</fullName>
    </recommendedName>
</protein>
<dbReference type="AlphaFoldDB" id="A0A6U0W0B8"/>
<evidence type="ECO:0008006" key="4">
    <source>
        <dbReference type="Google" id="ProtNLM"/>
    </source>
</evidence>
<sequence length="188" mass="21398">MLFLFCPCCEEEQSTYQAIPPQQQARRAREARRGRATQPPNSVWQQIGDTINTPLQSAEIPAAKEGEVWLNSANENYQQLEKREDEVDDENVAVIEMPADRYMKLQSGEKDVQPVSAATKECVICMDEFTEKNPEVPVLCDCGVNKTHFHYHWYVRNERDFSAWSVAQPVRVVGLSSIGFVAFLAVRC</sequence>
<feature type="region of interest" description="Disordered" evidence="1">
    <location>
        <begin position="17"/>
        <end position="46"/>
    </location>
</feature>
<reference evidence="2" key="1">
    <citation type="submission" date="2021-01" db="EMBL/GenBank/DDBJ databases">
        <authorList>
            <person name="Corre E."/>
            <person name="Pelletier E."/>
            <person name="Niang G."/>
            <person name="Scheremetjew M."/>
            <person name="Finn R."/>
            <person name="Kale V."/>
            <person name="Holt S."/>
            <person name="Cochrane G."/>
            <person name="Meng A."/>
            <person name="Brown T."/>
            <person name="Cohen L."/>
        </authorList>
    </citation>
    <scope>NUCLEOTIDE SEQUENCE</scope>
    <source>
        <strain evidence="2">CCMP2078</strain>
    </source>
</reference>
<evidence type="ECO:0000313" key="3">
    <source>
        <dbReference type="EMBL" id="CAD8263562.1"/>
    </source>
</evidence>
<gene>
    <name evidence="2" type="ORF">PPYR1160_LOCUS13048</name>
    <name evidence="3" type="ORF">PPYR1160_LOCUS13064</name>
</gene>
<accession>A0A6U0W0B8</accession>
<dbReference type="EMBL" id="HBEA01017187">
    <property type="protein sequence ID" value="CAD8263562.1"/>
    <property type="molecule type" value="Transcribed_RNA"/>
</dbReference>
<proteinExistence type="predicted"/>
<organism evidence="2">
    <name type="scientific">Pinguiococcus pyrenoidosus</name>
    <dbReference type="NCBI Taxonomy" id="172671"/>
    <lineage>
        <taxon>Eukaryota</taxon>
        <taxon>Sar</taxon>
        <taxon>Stramenopiles</taxon>
        <taxon>Ochrophyta</taxon>
        <taxon>Pinguiophyceae</taxon>
        <taxon>Pinguiochrysidales</taxon>
        <taxon>Pinguiochrysidaceae</taxon>
        <taxon>Pinguiococcus</taxon>
    </lineage>
</organism>
<dbReference type="EMBL" id="HBEA01017165">
    <property type="protein sequence ID" value="CAD8263546.1"/>
    <property type="molecule type" value="Transcribed_RNA"/>
</dbReference>
<name>A0A6U0W0B8_9STRA</name>
<evidence type="ECO:0000313" key="2">
    <source>
        <dbReference type="EMBL" id="CAD8263546.1"/>
    </source>
</evidence>